<dbReference type="SUPFAM" id="SSF103256">
    <property type="entry name" value="Hypothetical protein TM0160"/>
    <property type="match status" value="1"/>
</dbReference>
<evidence type="ECO:0000259" key="1">
    <source>
        <dbReference type="PROSITE" id="PS51658"/>
    </source>
</evidence>
<dbReference type="PROSITE" id="PS51658">
    <property type="entry name" value="BFN"/>
    <property type="match status" value="1"/>
</dbReference>
<dbReference type="PANTHER" id="PTHR15160:SF1">
    <property type="entry name" value="VON HIPPEL-LINDAU DISEASE TUMOR SUPPRESSOR"/>
    <property type="match status" value="1"/>
</dbReference>
<accession>A0A6J5YSM2</accession>
<sequence length="159" mass="17292">MLTVEVVGIRLELPANQPVLILRHQESARYLPLWIGTSEAAAISIALEGIAAPRPLTHDLLADVIKDLGATLASVSISELTDGVFFALLNFTSHDAISARPSDAVALAIRCGVPIFVNPEVMDAAGMEFSDTDDDSEEDEQEQLEQFRAFLEEINPEDF</sequence>
<proteinExistence type="predicted"/>
<dbReference type="InterPro" id="IPR003729">
    <property type="entry name" value="Bi_nuclease_dom"/>
</dbReference>
<dbReference type="PANTHER" id="PTHR15160">
    <property type="entry name" value="VON HIPPEL-LINDAU PROTEIN"/>
    <property type="match status" value="1"/>
</dbReference>
<gene>
    <name evidence="2" type="ORF">UFOPK3770_00172</name>
</gene>
<dbReference type="InterPro" id="IPR036104">
    <property type="entry name" value="BFN_sf"/>
</dbReference>
<dbReference type="Pfam" id="PF02577">
    <property type="entry name" value="BFN_dom"/>
    <property type="match status" value="1"/>
</dbReference>
<feature type="domain" description="BFN" evidence="1">
    <location>
        <begin position="1"/>
        <end position="129"/>
    </location>
</feature>
<dbReference type="EMBL" id="CAESAJ010000009">
    <property type="protein sequence ID" value="CAB4331000.1"/>
    <property type="molecule type" value="Genomic_DNA"/>
</dbReference>
<name>A0A6J5YSM2_9ZZZZ</name>
<dbReference type="GO" id="GO:0004518">
    <property type="term" value="F:nuclease activity"/>
    <property type="evidence" value="ECO:0007669"/>
    <property type="project" value="InterPro"/>
</dbReference>
<evidence type="ECO:0000313" key="2">
    <source>
        <dbReference type="EMBL" id="CAB4331000.1"/>
    </source>
</evidence>
<dbReference type="AlphaFoldDB" id="A0A6J5YSM2"/>
<dbReference type="Gene3D" id="3.10.690.10">
    <property type="entry name" value="Bifunctional nuclease domain"/>
    <property type="match status" value="1"/>
</dbReference>
<reference evidence="2" key="1">
    <citation type="submission" date="2020-05" db="EMBL/GenBank/DDBJ databases">
        <authorList>
            <person name="Chiriac C."/>
            <person name="Salcher M."/>
            <person name="Ghai R."/>
            <person name="Kavagutti S V."/>
        </authorList>
    </citation>
    <scope>NUCLEOTIDE SEQUENCE</scope>
</reference>
<protein>
    <submittedName>
        <fullName evidence="2">Unannotated protein</fullName>
    </submittedName>
</protein>
<organism evidence="2">
    <name type="scientific">freshwater metagenome</name>
    <dbReference type="NCBI Taxonomy" id="449393"/>
    <lineage>
        <taxon>unclassified sequences</taxon>
        <taxon>metagenomes</taxon>
        <taxon>ecological metagenomes</taxon>
    </lineage>
</organism>